<evidence type="ECO:0000259" key="5">
    <source>
        <dbReference type="PROSITE" id="PS50932"/>
    </source>
</evidence>
<dbReference type="PANTHER" id="PTHR30146">
    <property type="entry name" value="LACI-RELATED TRANSCRIPTIONAL REPRESSOR"/>
    <property type="match status" value="1"/>
</dbReference>
<dbReference type="SUPFAM" id="SSF47413">
    <property type="entry name" value="lambda repressor-like DNA-binding domains"/>
    <property type="match status" value="1"/>
</dbReference>
<name>A0AAU7JCP5_9HYPH</name>
<organism evidence="6">
    <name type="scientific">Alsobacter sp. KACC 23698</name>
    <dbReference type="NCBI Taxonomy" id="3149229"/>
    <lineage>
        <taxon>Bacteria</taxon>
        <taxon>Pseudomonadati</taxon>
        <taxon>Pseudomonadota</taxon>
        <taxon>Alphaproteobacteria</taxon>
        <taxon>Hyphomicrobiales</taxon>
        <taxon>Alsobacteraceae</taxon>
        <taxon>Alsobacter</taxon>
    </lineage>
</organism>
<proteinExistence type="predicted"/>
<evidence type="ECO:0000256" key="1">
    <source>
        <dbReference type="ARBA" id="ARBA00023015"/>
    </source>
</evidence>
<accession>A0AAU7JCP5</accession>
<keyword evidence="2 6" id="KW-0238">DNA-binding</keyword>
<evidence type="ECO:0000256" key="3">
    <source>
        <dbReference type="ARBA" id="ARBA00023163"/>
    </source>
</evidence>
<dbReference type="GO" id="GO:0000976">
    <property type="term" value="F:transcription cis-regulatory region binding"/>
    <property type="evidence" value="ECO:0007669"/>
    <property type="project" value="TreeGrafter"/>
</dbReference>
<dbReference type="InterPro" id="IPR046335">
    <property type="entry name" value="LacI/GalR-like_sensor"/>
</dbReference>
<dbReference type="Gene3D" id="1.10.260.40">
    <property type="entry name" value="lambda repressor-like DNA-binding domains"/>
    <property type="match status" value="1"/>
</dbReference>
<dbReference type="CDD" id="cd01392">
    <property type="entry name" value="HTH_LacI"/>
    <property type="match status" value="1"/>
</dbReference>
<dbReference type="PROSITE" id="PS50932">
    <property type="entry name" value="HTH_LACI_2"/>
    <property type="match status" value="1"/>
</dbReference>
<feature type="region of interest" description="Disordered" evidence="4">
    <location>
        <begin position="330"/>
        <end position="357"/>
    </location>
</feature>
<protein>
    <submittedName>
        <fullName evidence="6">LacI family DNA-binding transcriptional regulator</fullName>
    </submittedName>
</protein>
<dbReference type="RefSeq" id="WP_406854996.1">
    <property type="nucleotide sequence ID" value="NZ_CP157484.1"/>
</dbReference>
<evidence type="ECO:0000256" key="4">
    <source>
        <dbReference type="SAM" id="MobiDB-lite"/>
    </source>
</evidence>
<feature type="domain" description="HTH lacI-type" evidence="5">
    <location>
        <begin position="5"/>
        <end position="59"/>
    </location>
</feature>
<keyword evidence="1" id="KW-0805">Transcription regulation</keyword>
<feature type="compositionally biased region" description="Low complexity" evidence="4">
    <location>
        <begin position="330"/>
        <end position="348"/>
    </location>
</feature>
<dbReference type="SUPFAM" id="SSF53822">
    <property type="entry name" value="Periplasmic binding protein-like I"/>
    <property type="match status" value="1"/>
</dbReference>
<gene>
    <name evidence="6" type="ORF">ABEG18_20960</name>
</gene>
<evidence type="ECO:0000256" key="2">
    <source>
        <dbReference type="ARBA" id="ARBA00023125"/>
    </source>
</evidence>
<dbReference type="Pfam" id="PF00356">
    <property type="entry name" value="LacI"/>
    <property type="match status" value="1"/>
</dbReference>
<reference evidence="6" key="1">
    <citation type="submission" date="2024-05" db="EMBL/GenBank/DDBJ databases">
        <authorList>
            <person name="Kim S."/>
            <person name="Heo J."/>
            <person name="Choi H."/>
            <person name="Choi Y."/>
            <person name="Kwon S.-W."/>
            <person name="Kim Y."/>
        </authorList>
    </citation>
    <scope>NUCLEOTIDE SEQUENCE</scope>
    <source>
        <strain evidence="6">KACC 23698</strain>
    </source>
</reference>
<dbReference type="PANTHER" id="PTHR30146:SF138">
    <property type="entry name" value="TRANSCRIPTIONAL REGULATORY PROTEIN"/>
    <property type="match status" value="1"/>
</dbReference>
<dbReference type="GO" id="GO:0003700">
    <property type="term" value="F:DNA-binding transcription factor activity"/>
    <property type="evidence" value="ECO:0007669"/>
    <property type="project" value="TreeGrafter"/>
</dbReference>
<dbReference type="Pfam" id="PF13377">
    <property type="entry name" value="Peripla_BP_3"/>
    <property type="match status" value="1"/>
</dbReference>
<dbReference type="InterPro" id="IPR000843">
    <property type="entry name" value="HTH_LacI"/>
</dbReference>
<dbReference type="InterPro" id="IPR028082">
    <property type="entry name" value="Peripla_BP_I"/>
</dbReference>
<dbReference type="Gene3D" id="3.40.50.2300">
    <property type="match status" value="2"/>
</dbReference>
<keyword evidence="3" id="KW-0804">Transcription</keyword>
<dbReference type="SMART" id="SM00354">
    <property type="entry name" value="HTH_LACI"/>
    <property type="match status" value="1"/>
</dbReference>
<sequence length="357" mass="36888">MTRQLTIADVAARAGVSKATVSRAFSRPNLLSAAVADHVRRVADEIGYVPNRIARALSTGRFGVIALLVPDIANPFFPPLIRAAQARADAAGYAVLIGDSDETPDREDVLLSKMAVQVDGFVVASPRQAEARILHHASQRPTVLINRDIPAVTRVLMDVAGGITSALSHLVGLGHRRIAYVSGPAASWANQQRETAVAAAAQRLGVALLAVPAHRPTYEAGRAVVDELVRTGVTAVLAFDDLVAQGVVAGYQVRDMAIPGDVSVVGFDDVLAATTHPPLTTIAGHCADAGAAAVDLLIRMIDTGETTPSLLTIPTALVVRASTAGARPAAALAQTSAGGARRPGLRAATPSRSPGPP</sequence>
<dbReference type="CDD" id="cd06267">
    <property type="entry name" value="PBP1_LacI_sugar_binding-like"/>
    <property type="match status" value="1"/>
</dbReference>
<dbReference type="EMBL" id="CP157484">
    <property type="protein sequence ID" value="XBO38158.1"/>
    <property type="molecule type" value="Genomic_DNA"/>
</dbReference>
<evidence type="ECO:0000313" key="6">
    <source>
        <dbReference type="EMBL" id="XBO38158.1"/>
    </source>
</evidence>
<dbReference type="AlphaFoldDB" id="A0AAU7JCP5"/>
<dbReference type="InterPro" id="IPR010982">
    <property type="entry name" value="Lambda_DNA-bd_dom_sf"/>
</dbReference>